<evidence type="ECO:0000256" key="3">
    <source>
        <dbReference type="ARBA" id="ARBA00022729"/>
    </source>
</evidence>
<proteinExistence type="inferred from homology"/>
<dbReference type="PANTHER" id="PTHR30290:SF9">
    <property type="entry name" value="OLIGOPEPTIDE-BINDING PROTEIN APPA"/>
    <property type="match status" value="1"/>
</dbReference>
<dbReference type="GO" id="GO:1904680">
    <property type="term" value="F:peptide transmembrane transporter activity"/>
    <property type="evidence" value="ECO:0007669"/>
    <property type="project" value="TreeGrafter"/>
</dbReference>
<dbReference type="GO" id="GO:0015833">
    <property type="term" value="P:peptide transport"/>
    <property type="evidence" value="ECO:0007669"/>
    <property type="project" value="TreeGrafter"/>
</dbReference>
<reference evidence="5 6" key="1">
    <citation type="submission" date="2014-02" db="EMBL/GenBank/DDBJ databases">
        <title>Draft Genome of Hylemonella gracilis isolated from the Niagara River.</title>
        <authorList>
            <person name="Pawlowski D.R."/>
            <person name="Koudelka G.B."/>
        </authorList>
    </citation>
    <scope>NUCLEOTIDE SEQUENCE [LARGE SCALE GENOMIC DNA]</scope>
    <source>
        <strain evidence="5 6">Niagara R</strain>
    </source>
</reference>
<dbReference type="Pfam" id="PF00496">
    <property type="entry name" value="SBP_bac_5"/>
    <property type="match status" value="1"/>
</dbReference>
<dbReference type="GO" id="GO:0043190">
    <property type="term" value="C:ATP-binding cassette (ABC) transporter complex"/>
    <property type="evidence" value="ECO:0007669"/>
    <property type="project" value="InterPro"/>
</dbReference>
<dbReference type="AlphaFoldDB" id="A0A016XJW2"/>
<gene>
    <name evidence="5" type="ORF">AZ34_15905</name>
</gene>
<dbReference type="PIRSF" id="PIRSF002741">
    <property type="entry name" value="MppA"/>
    <property type="match status" value="1"/>
</dbReference>
<dbReference type="RefSeq" id="WP_035609720.1">
    <property type="nucleotide sequence ID" value="NZ_JEMG01000001.1"/>
</dbReference>
<organism evidence="5 6">
    <name type="scientific">Hylemonella gracilis str. Niagara R</name>
    <dbReference type="NCBI Taxonomy" id="1458275"/>
    <lineage>
        <taxon>Bacteria</taxon>
        <taxon>Pseudomonadati</taxon>
        <taxon>Pseudomonadota</taxon>
        <taxon>Betaproteobacteria</taxon>
        <taxon>Burkholderiales</taxon>
        <taxon>Comamonadaceae</taxon>
        <taxon>Hylemonella</taxon>
    </lineage>
</organism>
<dbReference type="CDD" id="cd00995">
    <property type="entry name" value="PBP2_NikA_DppA_OppA_like"/>
    <property type="match status" value="1"/>
</dbReference>
<keyword evidence="3" id="KW-0732">Signal</keyword>
<evidence type="ECO:0000313" key="6">
    <source>
        <dbReference type="Proteomes" id="UP000023268"/>
    </source>
</evidence>
<evidence type="ECO:0000259" key="4">
    <source>
        <dbReference type="Pfam" id="PF00496"/>
    </source>
</evidence>
<dbReference type="InterPro" id="IPR000914">
    <property type="entry name" value="SBP_5_dom"/>
</dbReference>
<dbReference type="GO" id="GO:0030288">
    <property type="term" value="C:outer membrane-bounded periplasmic space"/>
    <property type="evidence" value="ECO:0007669"/>
    <property type="project" value="UniProtKB-ARBA"/>
</dbReference>
<comment type="caution">
    <text evidence="5">The sequence shown here is derived from an EMBL/GenBank/DDBJ whole genome shotgun (WGS) entry which is preliminary data.</text>
</comment>
<accession>A0A016XJW2</accession>
<dbReference type="SUPFAM" id="SSF53850">
    <property type="entry name" value="Periplasmic binding protein-like II"/>
    <property type="match status" value="1"/>
</dbReference>
<dbReference type="STRING" id="1458275.AZ34_15905"/>
<evidence type="ECO:0000256" key="2">
    <source>
        <dbReference type="ARBA" id="ARBA00022448"/>
    </source>
</evidence>
<dbReference type="PANTHER" id="PTHR30290">
    <property type="entry name" value="PERIPLASMIC BINDING COMPONENT OF ABC TRANSPORTER"/>
    <property type="match status" value="1"/>
</dbReference>
<comment type="similarity">
    <text evidence="1">Belongs to the bacterial solute-binding protein 5 family.</text>
</comment>
<protein>
    <recommendedName>
        <fullName evidence="4">Solute-binding protein family 5 domain-containing protein</fullName>
    </recommendedName>
</protein>
<dbReference type="Gene3D" id="3.90.76.10">
    <property type="entry name" value="Dipeptide-binding Protein, Domain 1"/>
    <property type="match status" value="1"/>
</dbReference>
<sequence length="531" mass="58131">MAQKKNAIIVGSIAALVLAATAAVFMFWQREPEGLVVGISNLPDSLNPVLEQNLQGMNANELVFDGLANFEVDAASGKLNAELALADSISQDPATKTTYTAVLKDVKWHDGTPVTAADVAYSFAAYMAPENKSPKRDYLNSFISSVKAQDAKTVIIEFRKPIPEFRAIPVLTFKIIPENYKGNKLSTNLRAGEKERAFATAPVGTGPFVFDTWEIGKWVTFKANPSYLRHPPATSSLVLRRVLDPVIRLNEFREARINLILETSPADRPMVEKMGGVQFSSFMPYAFYQVAINSKNPAFASATARYALSAAVDRKALVPGVTDRDDLTIVNDGAFPSDLFSRNFAEYNVPPFGATHPYDAATAVSLAEKSGLKGRTAVLLFPDSLGDLGQKMADSLVAQYAKIGLTVEAKRTGDQVFNRLVFNEKKYDLALVYAEGFDNLYSDMGKWYRSNGPLNVTGVADPSLDALFQTWDNTVVATDWIKVTRDLQTKIGTLQPSVPLVSLKKDVYSRAINNIVIASDNPFLSVEAWAQ</sequence>
<dbReference type="Gene3D" id="3.10.105.10">
    <property type="entry name" value="Dipeptide-binding Protein, Domain 3"/>
    <property type="match status" value="1"/>
</dbReference>
<feature type="domain" description="Solute-binding protein family 5" evidence="4">
    <location>
        <begin position="83"/>
        <end position="433"/>
    </location>
</feature>
<dbReference type="Gene3D" id="3.40.190.10">
    <property type="entry name" value="Periplasmic binding protein-like II"/>
    <property type="match status" value="1"/>
</dbReference>
<dbReference type="eggNOG" id="COG0747">
    <property type="taxonomic scope" value="Bacteria"/>
</dbReference>
<name>A0A016XJW2_9BURK</name>
<dbReference type="Proteomes" id="UP000023268">
    <property type="component" value="Unassembled WGS sequence"/>
</dbReference>
<evidence type="ECO:0000313" key="5">
    <source>
        <dbReference type="EMBL" id="EYC52389.1"/>
    </source>
</evidence>
<evidence type="ECO:0000256" key="1">
    <source>
        <dbReference type="ARBA" id="ARBA00005695"/>
    </source>
</evidence>
<dbReference type="EMBL" id="JEMG01000001">
    <property type="protein sequence ID" value="EYC52389.1"/>
    <property type="molecule type" value="Genomic_DNA"/>
</dbReference>
<keyword evidence="2" id="KW-0813">Transport</keyword>
<dbReference type="InterPro" id="IPR039424">
    <property type="entry name" value="SBP_5"/>
</dbReference>
<dbReference type="InterPro" id="IPR030678">
    <property type="entry name" value="Peptide/Ni-bd"/>
</dbReference>